<dbReference type="SUPFAM" id="SSF51261">
    <property type="entry name" value="Duplicated hybrid motif"/>
    <property type="match status" value="1"/>
</dbReference>
<dbReference type="PANTHER" id="PTHR21666:SF270">
    <property type="entry name" value="MUREIN HYDROLASE ACTIVATOR ENVC"/>
    <property type="match status" value="1"/>
</dbReference>
<feature type="coiled-coil region" evidence="1">
    <location>
        <begin position="158"/>
        <end position="185"/>
    </location>
</feature>
<dbReference type="InterPro" id="IPR050570">
    <property type="entry name" value="Cell_wall_metabolism_enzyme"/>
</dbReference>
<dbReference type="FunFam" id="2.70.70.10:FF:000006">
    <property type="entry name" value="M23 family peptidase"/>
    <property type="match status" value="1"/>
</dbReference>
<name>A0A2A6DXQ8_9BACL</name>
<reference evidence="4 5" key="1">
    <citation type="submission" date="2016-12" db="EMBL/GenBank/DDBJ databases">
        <title>Candidatus Reconcilibacillus cellulovorans genome.</title>
        <authorList>
            <person name="Kolinko S."/>
            <person name="Wu Y.-W."/>
            <person name="Tachea F."/>
            <person name="Denzel E."/>
            <person name="Hiras J."/>
            <person name="Baecker N."/>
            <person name="Chan L.J."/>
            <person name="Eichorst S.A."/>
            <person name="Frey D."/>
            <person name="Adams P.D."/>
            <person name="Pray T."/>
            <person name="Tanjore D."/>
            <person name="Petzold C.J."/>
            <person name="Gladden J.M."/>
            <person name="Simmons B.A."/>
            <person name="Singer S.W."/>
        </authorList>
    </citation>
    <scope>NUCLEOTIDE SEQUENCE [LARGE SCALE GENOMIC DNA]</scope>
    <source>
        <strain evidence="4">JTherm</strain>
    </source>
</reference>
<feature type="domain" description="M23ase beta-sheet core" evidence="3">
    <location>
        <begin position="216"/>
        <end position="311"/>
    </location>
</feature>
<dbReference type="CDD" id="cd12797">
    <property type="entry name" value="M23_peptidase"/>
    <property type="match status" value="1"/>
</dbReference>
<dbReference type="EMBL" id="MOXJ01000025">
    <property type="protein sequence ID" value="PDO09858.1"/>
    <property type="molecule type" value="Genomic_DNA"/>
</dbReference>
<dbReference type="AlphaFoldDB" id="A0A2A6DXQ8"/>
<dbReference type="PANTHER" id="PTHR21666">
    <property type="entry name" value="PEPTIDASE-RELATED"/>
    <property type="match status" value="1"/>
</dbReference>
<dbReference type="GO" id="GO:0004222">
    <property type="term" value="F:metalloendopeptidase activity"/>
    <property type="evidence" value="ECO:0007669"/>
    <property type="project" value="TreeGrafter"/>
</dbReference>
<protein>
    <recommendedName>
        <fullName evidence="3">M23ase beta-sheet core domain-containing protein</fullName>
    </recommendedName>
</protein>
<comment type="caution">
    <text evidence="4">The sequence shown here is derived from an EMBL/GenBank/DDBJ whole genome shotgun (WGS) entry which is preliminary data.</text>
</comment>
<dbReference type="Gene3D" id="2.70.70.10">
    <property type="entry name" value="Glucose Permease (Domain IIA)"/>
    <property type="match status" value="1"/>
</dbReference>
<keyword evidence="2" id="KW-0812">Transmembrane</keyword>
<dbReference type="InterPro" id="IPR016047">
    <property type="entry name" value="M23ase_b-sheet_dom"/>
</dbReference>
<keyword evidence="1" id="KW-0175">Coiled coil</keyword>
<evidence type="ECO:0000313" key="4">
    <source>
        <dbReference type="EMBL" id="PDO09858.1"/>
    </source>
</evidence>
<keyword evidence="2" id="KW-1133">Transmembrane helix</keyword>
<evidence type="ECO:0000256" key="1">
    <source>
        <dbReference type="SAM" id="Coils"/>
    </source>
</evidence>
<keyword evidence="2" id="KW-0472">Membrane</keyword>
<sequence>MRRRRIKDTRLTFVLIPDSTGPVRRLDVSRRTFRTAGVLTLAAIVGAGGWMAFERWAHVRASAALRGEMEKQKQQYENLISDKQAEIRRLEEQMEALSRQLDDVRGRLEELRRLEEEVRALSGVRPDRTAVNGGEGFGLPIFRLRASGADFTALFEQLVRLSAETERLEQDLERAALSLREQQRKKRAVPSIWPVRSRLITSGFGLRRDPFTGENRFHTGIDIAASAGEPVFAAADGTVTRAERDASEGNVIEIAHEGDVRTVYMHLSRMFVKKGQTVRQGATIGAAGSTGRSTGPHLHFEIVVGGRPVNPKLYLSAAVPAETS</sequence>
<feature type="transmembrane region" description="Helical" evidence="2">
    <location>
        <begin position="33"/>
        <end position="53"/>
    </location>
</feature>
<gene>
    <name evidence="4" type="ORF">BLM47_10155</name>
</gene>
<evidence type="ECO:0000259" key="3">
    <source>
        <dbReference type="Pfam" id="PF01551"/>
    </source>
</evidence>
<dbReference type="Proteomes" id="UP000243688">
    <property type="component" value="Unassembled WGS sequence"/>
</dbReference>
<accession>A0A2A6DXQ8</accession>
<evidence type="ECO:0000256" key="2">
    <source>
        <dbReference type="SAM" id="Phobius"/>
    </source>
</evidence>
<feature type="coiled-coil region" evidence="1">
    <location>
        <begin position="62"/>
        <end position="121"/>
    </location>
</feature>
<dbReference type="Pfam" id="PF01551">
    <property type="entry name" value="Peptidase_M23"/>
    <property type="match status" value="1"/>
</dbReference>
<dbReference type="InterPro" id="IPR011055">
    <property type="entry name" value="Dup_hybrid_motif"/>
</dbReference>
<proteinExistence type="predicted"/>
<organism evidence="4 5">
    <name type="scientific">Candidatus Reconcilbacillus cellulovorans</name>
    <dbReference type="NCBI Taxonomy" id="1906605"/>
    <lineage>
        <taxon>Bacteria</taxon>
        <taxon>Bacillati</taxon>
        <taxon>Bacillota</taxon>
        <taxon>Bacilli</taxon>
        <taxon>Bacillales</taxon>
        <taxon>Paenibacillaceae</taxon>
        <taxon>Candidatus Reconcilbacillus</taxon>
    </lineage>
</organism>
<evidence type="ECO:0000313" key="5">
    <source>
        <dbReference type="Proteomes" id="UP000243688"/>
    </source>
</evidence>